<feature type="compositionally biased region" description="Low complexity" evidence="9">
    <location>
        <begin position="597"/>
        <end position="615"/>
    </location>
</feature>
<dbReference type="SMART" id="SM00233">
    <property type="entry name" value="PH"/>
    <property type="match status" value="2"/>
</dbReference>
<dbReference type="InterPro" id="IPR035899">
    <property type="entry name" value="DBL_dom_sf"/>
</dbReference>
<evidence type="ECO:0000256" key="4">
    <source>
        <dbReference type="ARBA" id="ARBA00022723"/>
    </source>
</evidence>
<accession>A0A5K3EJX6</accession>
<evidence type="ECO:0000256" key="9">
    <source>
        <dbReference type="SAM" id="MobiDB-lite"/>
    </source>
</evidence>
<dbReference type="GO" id="GO:0007010">
    <property type="term" value="P:cytoskeleton organization"/>
    <property type="evidence" value="ECO:0007669"/>
    <property type="project" value="TreeGrafter"/>
</dbReference>
<evidence type="ECO:0000256" key="3">
    <source>
        <dbReference type="ARBA" id="ARBA00022658"/>
    </source>
</evidence>
<dbReference type="Gene3D" id="1.20.900.10">
    <property type="entry name" value="Dbl homology (DH) domain"/>
    <property type="match status" value="1"/>
</dbReference>
<dbReference type="Gene3D" id="3.30.40.10">
    <property type="entry name" value="Zinc/RING finger domain, C3HC4 (zinc finger)"/>
    <property type="match status" value="1"/>
</dbReference>
<evidence type="ECO:0000313" key="12">
    <source>
        <dbReference type="WBParaSite" id="MCU_001162-RB"/>
    </source>
</evidence>
<dbReference type="GO" id="GO:0008270">
    <property type="term" value="F:zinc ion binding"/>
    <property type="evidence" value="ECO:0007669"/>
    <property type="project" value="UniProtKB-KW"/>
</dbReference>
<keyword evidence="2" id="KW-0963">Cytoplasm</keyword>
<feature type="region of interest" description="Disordered" evidence="9">
    <location>
        <begin position="778"/>
        <end position="809"/>
    </location>
</feature>
<dbReference type="GO" id="GO:0005856">
    <property type="term" value="C:cytoskeleton"/>
    <property type="evidence" value="ECO:0007669"/>
    <property type="project" value="UniProtKB-SubCell"/>
</dbReference>
<keyword evidence="7" id="KW-0206">Cytoskeleton</keyword>
<dbReference type="InterPro" id="IPR051092">
    <property type="entry name" value="FYVE_RhoGEF_PH"/>
</dbReference>
<dbReference type="GO" id="GO:0046847">
    <property type="term" value="P:filopodium assembly"/>
    <property type="evidence" value="ECO:0007669"/>
    <property type="project" value="TreeGrafter"/>
</dbReference>
<feature type="region of interest" description="Disordered" evidence="9">
    <location>
        <begin position="702"/>
        <end position="748"/>
    </location>
</feature>
<dbReference type="SMART" id="SM00064">
    <property type="entry name" value="FYVE"/>
    <property type="match status" value="1"/>
</dbReference>
<name>A0A5K3EJX6_MESCO</name>
<dbReference type="WBParaSite" id="MCU_001162-RB">
    <property type="protein sequence ID" value="MCU_001162-RB"/>
    <property type="gene ID" value="MCU_001162"/>
</dbReference>
<evidence type="ECO:0000259" key="11">
    <source>
        <dbReference type="PROSITE" id="PS50178"/>
    </source>
</evidence>
<keyword evidence="6" id="KW-0862">Zinc</keyword>
<dbReference type="PANTHER" id="PTHR12673">
    <property type="entry name" value="FACIOGENITAL DYSPLASIA PROTEIN"/>
    <property type="match status" value="1"/>
</dbReference>
<dbReference type="SUPFAM" id="SSF57903">
    <property type="entry name" value="FYVE/PHD zinc finger"/>
    <property type="match status" value="1"/>
</dbReference>
<dbReference type="InterPro" id="IPR011011">
    <property type="entry name" value="Znf_FYVE_PHD"/>
</dbReference>
<dbReference type="InterPro" id="IPR011993">
    <property type="entry name" value="PH-like_dom_sf"/>
</dbReference>
<keyword evidence="3" id="KW-0344">Guanine-nucleotide releasing factor</keyword>
<evidence type="ECO:0000256" key="1">
    <source>
        <dbReference type="ARBA" id="ARBA00004245"/>
    </source>
</evidence>
<dbReference type="SUPFAM" id="SSF48065">
    <property type="entry name" value="DBL homology domain (DH-domain)"/>
    <property type="match status" value="1"/>
</dbReference>
<dbReference type="SUPFAM" id="SSF50729">
    <property type="entry name" value="PH domain-like"/>
    <property type="match status" value="1"/>
</dbReference>
<dbReference type="InterPro" id="IPR000219">
    <property type="entry name" value="DH_dom"/>
</dbReference>
<protein>
    <submittedName>
        <fullName evidence="12">FYVE-type domain-containing protein</fullName>
    </submittedName>
</protein>
<dbReference type="Pfam" id="PF00621">
    <property type="entry name" value="RhoGEF"/>
    <property type="match status" value="1"/>
</dbReference>
<dbReference type="PROSITE" id="PS50010">
    <property type="entry name" value="DH_2"/>
    <property type="match status" value="1"/>
</dbReference>
<feature type="compositionally biased region" description="Low complexity" evidence="9">
    <location>
        <begin position="708"/>
        <end position="738"/>
    </location>
</feature>
<evidence type="ECO:0000256" key="2">
    <source>
        <dbReference type="ARBA" id="ARBA00022490"/>
    </source>
</evidence>
<dbReference type="PROSITE" id="PS50178">
    <property type="entry name" value="ZF_FYVE"/>
    <property type="match status" value="1"/>
</dbReference>
<sequence length="871" mass="98548">MLLSGTLALKIEYLVPDLLSNCQQKNPEKLARPLNGTSPVVSNAIQSLFVSNDDIPKEHTRVYLEEESQTRVKNLLDKAKSGSFLTEDQHTVSTIAQKKMTKFENLTKELFDTEKRYLETLRIMKDISDKIETIESDQREVLRDVFKEIPSLYMLHAYMDNKFYQGSSQDLTLQSWIQIFTSAELAPYFNIYKAFLSRVQSTYKTLQLIYDKDRAFNEFCQTVVMTSQFTEQHIQNIPGMYIGIQSRLTRYLMLLQKIADLFHNGLDRERCECALKNIKSILKTSEEEVTKNEMINHALMINEKLEGRKNHLDKLALFIRSGPCLKIPRRSVGKKPLSRHLFLFSDFLVITEPEFTTTGRYLVKSELTVVSMMLEEPKPEDDIPMHTCIRVRAVECVVELMFADENEKLSWWKSLEDTIEQERRKNDIVQSFVPQRLSALDSNGGTSRAAEWVKDEQATMCALCYRRFTHIRRRHHCRACGKIFCRHCSSYSAKIDHLGPSEVRVCEVDFYRLNPNLKPKNAAALERLARFSEAGQRYAPYHHSFLMWTTQVRGQWPRKKSHLRVEYSAGLVHREGNSSRQYGHHLLHLRNLSPASSSLTGASSSSPPSSSSSSPFVATPPRQLTFDFAPIEKASDASATTVPLPAARLIFTPSMSRVFCVLQPDTLLAIFAAKEDAKPYSQVALLGTRLIYLVRLGVEKGDVDHSDSSTPSSRSLSRASSSSSLNLPTPTPSARPSSPTEPPLSSRTIRPPLQKALTEGDAATHQNNHFGQKTTHASLLAPSERPTQKAEVEGEENGDGGGSGETPSICWPKYFKPVSDEALSVLSNMNGFLVLPSNTDKMGHYFEAPNEELRNMWIKKIKSCIVEFGRG</sequence>
<dbReference type="Pfam" id="PF01363">
    <property type="entry name" value="FYVE"/>
    <property type="match status" value="1"/>
</dbReference>
<evidence type="ECO:0000256" key="6">
    <source>
        <dbReference type="ARBA" id="ARBA00022833"/>
    </source>
</evidence>
<dbReference type="Gene3D" id="2.30.29.30">
    <property type="entry name" value="Pleckstrin-homology domain (PH domain)/Phosphotyrosine-binding domain (PTB)"/>
    <property type="match status" value="1"/>
</dbReference>
<comment type="subcellular location">
    <subcellularLocation>
        <location evidence="1">Cytoplasm</location>
        <location evidence="1">Cytoskeleton</location>
    </subcellularLocation>
</comment>
<dbReference type="PANTHER" id="PTHR12673:SF241">
    <property type="entry name" value="DH DOMAIN-CONTAINING PROTEIN"/>
    <property type="match status" value="1"/>
</dbReference>
<dbReference type="GO" id="GO:0005737">
    <property type="term" value="C:cytoplasm"/>
    <property type="evidence" value="ECO:0007669"/>
    <property type="project" value="TreeGrafter"/>
</dbReference>
<feature type="domain" description="DH" evidence="10">
    <location>
        <begin position="102"/>
        <end position="288"/>
    </location>
</feature>
<evidence type="ECO:0000256" key="5">
    <source>
        <dbReference type="ARBA" id="ARBA00022771"/>
    </source>
</evidence>
<dbReference type="GO" id="GO:0005085">
    <property type="term" value="F:guanyl-nucleotide exchange factor activity"/>
    <property type="evidence" value="ECO:0007669"/>
    <property type="project" value="UniProtKB-KW"/>
</dbReference>
<proteinExistence type="predicted"/>
<evidence type="ECO:0000256" key="7">
    <source>
        <dbReference type="ARBA" id="ARBA00023212"/>
    </source>
</evidence>
<dbReference type="InterPro" id="IPR001849">
    <property type="entry name" value="PH_domain"/>
</dbReference>
<dbReference type="InterPro" id="IPR013083">
    <property type="entry name" value="Znf_RING/FYVE/PHD"/>
</dbReference>
<feature type="region of interest" description="Disordered" evidence="9">
    <location>
        <begin position="597"/>
        <end position="618"/>
    </location>
</feature>
<evidence type="ECO:0000256" key="8">
    <source>
        <dbReference type="PROSITE-ProRule" id="PRU00091"/>
    </source>
</evidence>
<dbReference type="SMART" id="SM00325">
    <property type="entry name" value="RhoGEF"/>
    <property type="match status" value="1"/>
</dbReference>
<keyword evidence="5 8" id="KW-0863">Zinc-finger</keyword>
<dbReference type="InterPro" id="IPR000306">
    <property type="entry name" value="Znf_FYVE"/>
</dbReference>
<dbReference type="InterPro" id="IPR017455">
    <property type="entry name" value="Znf_FYVE-rel"/>
</dbReference>
<keyword evidence="4" id="KW-0479">Metal-binding</keyword>
<reference evidence="12" key="1">
    <citation type="submission" date="2019-11" db="UniProtKB">
        <authorList>
            <consortium name="WormBaseParasite"/>
        </authorList>
    </citation>
    <scope>IDENTIFICATION</scope>
</reference>
<feature type="domain" description="FYVE-type" evidence="11">
    <location>
        <begin position="455"/>
        <end position="514"/>
    </location>
</feature>
<evidence type="ECO:0000259" key="10">
    <source>
        <dbReference type="PROSITE" id="PS50010"/>
    </source>
</evidence>
<organism evidence="12">
    <name type="scientific">Mesocestoides corti</name>
    <name type="common">Flatworm</name>
    <dbReference type="NCBI Taxonomy" id="53468"/>
    <lineage>
        <taxon>Eukaryota</taxon>
        <taxon>Metazoa</taxon>
        <taxon>Spiralia</taxon>
        <taxon>Lophotrochozoa</taxon>
        <taxon>Platyhelminthes</taxon>
        <taxon>Cestoda</taxon>
        <taxon>Eucestoda</taxon>
        <taxon>Cyclophyllidea</taxon>
        <taxon>Mesocestoididae</taxon>
        <taxon>Mesocestoides</taxon>
    </lineage>
</organism>
<dbReference type="AlphaFoldDB" id="A0A5K3EJX6"/>